<sequence length="346" mass="35511">MSIQPKARHTLARALLTGGLLTVGLSFGSTAQAAISFQFNFLDGAGTGFNDATTGASRQTALNSAASLFSSMFGSHFSDSGTIVLDATATDDPLSGNLASAGSQLSLAGGALAGFNLQGVISTKLQTGVDLNGAGADGTVNFNFGQNWQLDANAPVSGGQFDFYGVAFHEFTHALGFASLINQNGTDLFGNSTAGHWGTYDQFLVDKNGNAAVNNASFAINSGVWNTASIGGTSPAAGMFFNGAHAVAANNNQLVGLYSPTTWIDGSSVSHLDTDNPAYGGMMMLHAVGTGNAARDYSAIEVGMMQDLGYTAVTAVPEPESLAMMFAGLGVIGSLQRRRRTRTTTA</sequence>
<dbReference type="Pfam" id="PF07589">
    <property type="entry name" value="PEP-CTERM"/>
    <property type="match status" value="1"/>
</dbReference>
<gene>
    <name evidence="3" type="ORF">BDD16_001471</name>
</gene>
<dbReference type="RefSeq" id="WP_179633371.1">
    <property type="nucleotide sequence ID" value="NZ_CAXYYM010000043.1"/>
</dbReference>
<dbReference type="Gene3D" id="3.40.390.10">
    <property type="entry name" value="Collagenase (Catalytic Domain)"/>
    <property type="match status" value="1"/>
</dbReference>
<evidence type="ECO:0000313" key="3">
    <source>
        <dbReference type="EMBL" id="NYG32485.1"/>
    </source>
</evidence>
<keyword evidence="1" id="KW-0732">Signal</keyword>
<proteinExistence type="predicted"/>
<organism evidence="3 4">
    <name type="scientific">Sphaerotilus montanus</name>
    <dbReference type="NCBI Taxonomy" id="522889"/>
    <lineage>
        <taxon>Bacteria</taxon>
        <taxon>Pseudomonadati</taxon>
        <taxon>Pseudomonadota</taxon>
        <taxon>Betaproteobacteria</taxon>
        <taxon>Burkholderiales</taxon>
        <taxon>Sphaerotilaceae</taxon>
        <taxon>Sphaerotilus</taxon>
    </lineage>
</organism>
<evidence type="ECO:0000256" key="1">
    <source>
        <dbReference type="SAM" id="SignalP"/>
    </source>
</evidence>
<dbReference type="Proteomes" id="UP000518288">
    <property type="component" value="Unassembled WGS sequence"/>
</dbReference>
<dbReference type="GO" id="GO:0008237">
    <property type="term" value="F:metallopeptidase activity"/>
    <property type="evidence" value="ECO:0007669"/>
    <property type="project" value="InterPro"/>
</dbReference>
<dbReference type="NCBIfam" id="TIGR02595">
    <property type="entry name" value="PEP_CTERM"/>
    <property type="match status" value="1"/>
</dbReference>
<dbReference type="EMBL" id="JACCFH010000001">
    <property type="protein sequence ID" value="NYG32485.1"/>
    <property type="molecule type" value="Genomic_DNA"/>
</dbReference>
<accession>A0A7Y9QVZ7</accession>
<comment type="caution">
    <text evidence="3">The sequence shown here is derived from an EMBL/GenBank/DDBJ whole genome shotgun (WGS) entry which is preliminary data.</text>
</comment>
<reference evidence="3 4" key="1">
    <citation type="submission" date="2020-07" db="EMBL/GenBank/DDBJ databases">
        <title>Genomic Encyclopedia of Archaeal and Bacterial Type Strains, Phase II (KMG-II): from individual species to whole genera.</title>
        <authorList>
            <person name="Goeker M."/>
        </authorList>
    </citation>
    <scope>NUCLEOTIDE SEQUENCE [LARGE SCALE GENOMIC DNA]</scope>
    <source>
        <strain evidence="3 4">DSM 21226</strain>
    </source>
</reference>
<feature type="signal peptide" evidence="1">
    <location>
        <begin position="1"/>
        <end position="33"/>
    </location>
</feature>
<name>A0A7Y9QVZ7_9BURK</name>
<evidence type="ECO:0000313" key="4">
    <source>
        <dbReference type="Proteomes" id="UP000518288"/>
    </source>
</evidence>
<feature type="domain" description="Ice-binding protein C-terminal" evidence="2">
    <location>
        <begin position="315"/>
        <end position="340"/>
    </location>
</feature>
<feature type="chain" id="PRO_5031033825" description="Ice-binding protein C-terminal domain-containing protein" evidence="1">
    <location>
        <begin position="34"/>
        <end position="346"/>
    </location>
</feature>
<evidence type="ECO:0000259" key="2">
    <source>
        <dbReference type="Pfam" id="PF07589"/>
    </source>
</evidence>
<dbReference type="InterPro" id="IPR013424">
    <property type="entry name" value="Ice-binding_C"/>
</dbReference>
<dbReference type="AlphaFoldDB" id="A0A7Y9QVZ7"/>
<keyword evidence="4" id="KW-1185">Reference proteome</keyword>
<dbReference type="InterPro" id="IPR024079">
    <property type="entry name" value="MetalloPept_cat_dom_sf"/>
</dbReference>
<protein>
    <recommendedName>
        <fullName evidence="2">Ice-binding protein C-terminal domain-containing protein</fullName>
    </recommendedName>
</protein>